<evidence type="ECO:0000256" key="4">
    <source>
        <dbReference type="ARBA" id="ARBA00022771"/>
    </source>
</evidence>
<dbReference type="Gene3D" id="3.40.50.10810">
    <property type="entry name" value="Tandem AAA-ATPase domain"/>
    <property type="match status" value="1"/>
</dbReference>
<dbReference type="GO" id="GO:0006281">
    <property type="term" value="P:DNA repair"/>
    <property type="evidence" value="ECO:0007669"/>
    <property type="project" value="TreeGrafter"/>
</dbReference>
<dbReference type="InterPro" id="IPR038718">
    <property type="entry name" value="SNF2-like_sf"/>
</dbReference>
<dbReference type="Proteomes" id="UP001219933">
    <property type="component" value="Chromosome 1"/>
</dbReference>
<evidence type="ECO:0000256" key="1">
    <source>
        <dbReference type="ARBA" id="ARBA00007025"/>
    </source>
</evidence>
<keyword evidence="8" id="KW-0067">ATP-binding</keyword>
<evidence type="ECO:0000256" key="8">
    <source>
        <dbReference type="ARBA" id="ARBA00022840"/>
    </source>
</evidence>
<evidence type="ECO:0000313" key="14">
    <source>
        <dbReference type="EMBL" id="WFD33700.1"/>
    </source>
</evidence>
<dbReference type="SUPFAM" id="SSF52540">
    <property type="entry name" value="P-loop containing nucleoside triphosphate hydrolases"/>
    <property type="match status" value="2"/>
</dbReference>
<feature type="domain" description="RING-type" evidence="11">
    <location>
        <begin position="782"/>
        <end position="826"/>
    </location>
</feature>
<dbReference type="InterPro" id="IPR001650">
    <property type="entry name" value="Helicase_C-like"/>
</dbReference>
<keyword evidence="6" id="KW-0347">Helicase</keyword>
<feature type="domain" description="Helicase ATP-binding" evidence="12">
    <location>
        <begin position="379"/>
        <end position="609"/>
    </location>
</feature>
<dbReference type="InterPro" id="IPR013083">
    <property type="entry name" value="Znf_RING/FYVE/PHD"/>
</dbReference>
<organism evidence="14 15">
    <name type="scientific">Malassezia cuniculi</name>
    <dbReference type="NCBI Taxonomy" id="948313"/>
    <lineage>
        <taxon>Eukaryota</taxon>
        <taxon>Fungi</taxon>
        <taxon>Dikarya</taxon>
        <taxon>Basidiomycota</taxon>
        <taxon>Ustilaginomycotina</taxon>
        <taxon>Malasseziomycetes</taxon>
        <taxon>Malasseziales</taxon>
        <taxon>Malasseziaceae</taxon>
        <taxon>Malassezia</taxon>
    </lineage>
</organism>
<dbReference type="Gene3D" id="3.40.50.300">
    <property type="entry name" value="P-loop containing nucleotide triphosphate hydrolases"/>
    <property type="match status" value="1"/>
</dbReference>
<gene>
    <name evidence="14" type="ORF">MCUN1_000513</name>
</gene>
<protein>
    <submittedName>
        <fullName evidence="14">1-phosphatidylinositol 4-kinase</fullName>
        <ecNumber evidence="14">2.7.1.67</ecNumber>
    </submittedName>
</protein>
<dbReference type="GO" id="GO:0004386">
    <property type="term" value="F:helicase activity"/>
    <property type="evidence" value="ECO:0007669"/>
    <property type="project" value="UniProtKB-KW"/>
</dbReference>
<dbReference type="CDD" id="cd18793">
    <property type="entry name" value="SF2_C_SNF"/>
    <property type="match status" value="1"/>
</dbReference>
<keyword evidence="3" id="KW-0547">Nucleotide-binding</keyword>
<keyword evidence="15" id="KW-1185">Reference proteome</keyword>
<keyword evidence="4 9" id="KW-0863">Zinc-finger</keyword>
<feature type="region of interest" description="Disordered" evidence="10">
    <location>
        <begin position="1"/>
        <end position="30"/>
    </location>
</feature>
<dbReference type="AlphaFoldDB" id="A0AAF0EP40"/>
<dbReference type="InterPro" id="IPR014001">
    <property type="entry name" value="Helicase_ATP-bd"/>
</dbReference>
<dbReference type="EMBL" id="CP119877">
    <property type="protein sequence ID" value="WFD33700.1"/>
    <property type="molecule type" value="Genomic_DNA"/>
</dbReference>
<evidence type="ECO:0000256" key="2">
    <source>
        <dbReference type="ARBA" id="ARBA00022723"/>
    </source>
</evidence>
<dbReference type="PROSITE" id="PS51192">
    <property type="entry name" value="HELICASE_ATP_BIND_1"/>
    <property type="match status" value="1"/>
</dbReference>
<keyword evidence="5" id="KW-0378">Hydrolase</keyword>
<dbReference type="GO" id="GO:0008094">
    <property type="term" value="F:ATP-dependent activity, acting on DNA"/>
    <property type="evidence" value="ECO:0007669"/>
    <property type="project" value="TreeGrafter"/>
</dbReference>
<dbReference type="InterPro" id="IPR000330">
    <property type="entry name" value="SNF2_N"/>
</dbReference>
<dbReference type="PROSITE" id="PS00518">
    <property type="entry name" value="ZF_RING_1"/>
    <property type="match status" value="1"/>
</dbReference>
<evidence type="ECO:0000259" key="11">
    <source>
        <dbReference type="PROSITE" id="PS50089"/>
    </source>
</evidence>
<dbReference type="InterPro" id="IPR027417">
    <property type="entry name" value="P-loop_NTPase"/>
</dbReference>
<evidence type="ECO:0000256" key="6">
    <source>
        <dbReference type="ARBA" id="ARBA00022806"/>
    </source>
</evidence>
<evidence type="ECO:0000256" key="3">
    <source>
        <dbReference type="ARBA" id="ARBA00022741"/>
    </source>
</evidence>
<dbReference type="SMART" id="SM00487">
    <property type="entry name" value="DEXDc"/>
    <property type="match status" value="1"/>
</dbReference>
<evidence type="ECO:0000256" key="9">
    <source>
        <dbReference type="PROSITE-ProRule" id="PRU00175"/>
    </source>
</evidence>
<dbReference type="SMART" id="SM00490">
    <property type="entry name" value="HELICc"/>
    <property type="match status" value="1"/>
</dbReference>
<dbReference type="InterPro" id="IPR017907">
    <property type="entry name" value="Znf_RING_CS"/>
</dbReference>
<evidence type="ECO:0000259" key="12">
    <source>
        <dbReference type="PROSITE" id="PS51192"/>
    </source>
</evidence>
<keyword evidence="7" id="KW-0862">Zinc</keyword>
<keyword evidence="14" id="KW-0808">Transferase</keyword>
<dbReference type="GO" id="GO:0005634">
    <property type="term" value="C:nucleus"/>
    <property type="evidence" value="ECO:0007669"/>
    <property type="project" value="TreeGrafter"/>
</dbReference>
<dbReference type="GO" id="GO:0004430">
    <property type="term" value="F:1-phosphatidylinositol 4-kinase activity"/>
    <property type="evidence" value="ECO:0007669"/>
    <property type="project" value="UniProtKB-EC"/>
</dbReference>
<dbReference type="PANTHER" id="PTHR45626">
    <property type="entry name" value="TRANSCRIPTION TERMINATION FACTOR 2-RELATED"/>
    <property type="match status" value="1"/>
</dbReference>
<dbReference type="EC" id="2.7.1.67" evidence="14"/>
<dbReference type="InterPro" id="IPR001841">
    <property type="entry name" value="Znf_RING"/>
</dbReference>
<evidence type="ECO:0000256" key="7">
    <source>
        <dbReference type="ARBA" id="ARBA00022833"/>
    </source>
</evidence>
<proteinExistence type="inferred from homology"/>
<comment type="similarity">
    <text evidence="1">Belongs to the SNF2/RAD54 helicase family.</text>
</comment>
<dbReference type="GO" id="GO:0016787">
    <property type="term" value="F:hydrolase activity"/>
    <property type="evidence" value="ECO:0007669"/>
    <property type="project" value="UniProtKB-KW"/>
</dbReference>
<dbReference type="InterPro" id="IPR049730">
    <property type="entry name" value="SNF2/RAD54-like_C"/>
</dbReference>
<dbReference type="Gene3D" id="3.30.40.10">
    <property type="entry name" value="Zinc/RING finger domain, C3HC4 (zinc finger)"/>
    <property type="match status" value="1"/>
</dbReference>
<feature type="compositionally biased region" description="Basic and acidic residues" evidence="10">
    <location>
        <begin position="1"/>
        <end position="17"/>
    </location>
</feature>
<evidence type="ECO:0000256" key="5">
    <source>
        <dbReference type="ARBA" id="ARBA00022801"/>
    </source>
</evidence>
<name>A0AAF0EP40_9BASI</name>
<evidence type="ECO:0000259" key="13">
    <source>
        <dbReference type="PROSITE" id="PS51194"/>
    </source>
</evidence>
<dbReference type="SMART" id="SM00184">
    <property type="entry name" value="RING"/>
    <property type="match status" value="1"/>
</dbReference>
<feature type="domain" description="Helicase C-terminal" evidence="13">
    <location>
        <begin position="911"/>
        <end position="1066"/>
    </location>
</feature>
<feature type="compositionally biased region" description="Acidic residues" evidence="10">
    <location>
        <begin position="21"/>
        <end position="30"/>
    </location>
</feature>
<dbReference type="PANTHER" id="PTHR45626:SF52">
    <property type="entry name" value="SINGLE-STRANDED DNA-DEPENDENT ATPASE (EUROFUNG)"/>
    <property type="match status" value="1"/>
</dbReference>
<dbReference type="PROSITE" id="PS50089">
    <property type="entry name" value="ZF_RING_2"/>
    <property type="match status" value="1"/>
</dbReference>
<sequence length="1070" mass="119748">MDHTTGKELQAGKREPVEIDLTADDDDDDDEPIFVASHTATPTNTAQYVCVGLIFPVVYCMYGLPPELHLRKSLEGASGSKQFWGDPAYGPVTIFVEEKSAVAPRLSTPIALSTTQKSGLLVSTLLTPKGTSPKMLNQYGTLADKFSCVLGRLIQQFSVICISRHRLVSPMAAMAFTQSVETLVFATQGTAVSVVQALAAGKICIFEPPHYDPSEFPGSPPLLDDSVFVKYTREPRMKVVQESPFAAAGVFADGGADKDRMANRARFVPPATSVGGPTASSPASVEAEQQAQIDAVYANLRGGDDLPETEPGPLITTRMYPHQKQAITFLLDREKQRSFDELLVEGEGRAKSVSLWQAGEVRGSVIVQYRNIVTQTTTKKVPRICRGAILADDMGLGKTITTIAMIAKTFDEARAFGESPIKRDDDDEELTIVGDTRNRRTAEQARKEELRCRSRATLLICPLSIISNWESQVKSHWDKKKQPSIYVYHGSSRLRDPHVLANHDLVITTYSTLGFEFSHQTTWTAAAGLDDRDLEPQRKGGKEDAPNTCQYIEWFRIVLDEAHMIKEARTWQSKAVCNLSATRRICLTGTPVQNRIDDLYGLLLFLQMDPFTDRAVWNQFCGDRRHAYLNQPRMRGSEVLDSTQLARVQTIMKFLTLRRLKNERRPDGAPILKLPPKMARVVSLEWDPEDRAKYDKLHSRFREEFVSHMQQGTVGSNYATILHEILILRMMCDHAELIDDSNDAHLGTGQFNDISEVIRKEGLTRRRAAKFFAMFSMFSASCNQCNRDLLLDENHDTSPVVTQCQHLFCARCLPVTDRTASCPYCHTVLSLGKDTVLLHPEDEIRAEGKAKSDKEFTWSTKLHALVRDLLPFSRCNPNSRNYDPNAPVLDHVVPEGGSTDSENGAAQIELRVVDKAVPIKSVVFSQWTRMLAKIGTALENSRINYVRLDGTMSRTQRQASLSQFEEDPGIEVLLVSLRAGGFGLNLVSACRAYLMDPYWNPAVENQGLDRVHRLGQTRPVVTTKFIMQKSIEEKMLALQRYKMELANRVGSRRISDAKQNRNEELKLLFS</sequence>
<evidence type="ECO:0000256" key="10">
    <source>
        <dbReference type="SAM" id="MobiDB-lite"/>
    </source>
</evidence>
<dbReference type="GO" id="GO:0005524">
    <property type="term" value="F:ATP binding"/>
    <property type="evidence" value="ECO:0007669"/>
    <property type="project" value="UniProtKB-KW"/>
</dbReference>
<dbReference type="InterPro" id="IPR050628">
    <property type="entry name" value="SNF2_RAD54_helicase_TF"/>
</dbReference>
<accession>A0AAF0EP40</accession>
<evidence type="ECO:0000313" key="15">
    <source>
        <dbReference type="Proteomes" id="UP001219933"/>
    </source>
</evidence>
<dbReference type="PROSITE" id="PS51194">
    <property type="entry name" value="HELICASE_CTER"/>
    <property type="match status" value="1"/>
</dbReference>
<dbReference type="Pfam" id="PF00176">
    <property type="entry name" value="SNF2-rel_dom"/>
    <property type="match status" value="1"/>
</dbReference>
<dbReference type="CDD" id="cd18008">
    <property type="entry name" value="DEXDc_SHPRH-like"/>
    <property type="match status" value="1"/>
</dbReference>
<reference evidence="14" key="1">
    <citation type="submission" date="2023-03" db="EMBL/GenBank/DDBJ databases">
        <title>Mating type loci evolution in Malassezia.</title>
        <authorList>
            <person name="Coelho M.A."/>
        </authorList>
    </citation>
    <scope>NUCLEOTIDE SEQUENCE</scope>
    <source>
        <strain evidence="14">CBS 11721</strain>
    </source>
</reference>
<dbReference type="Pfam" id="PF14634">
    <property type="entry name" value="zf-RING_5"/>
    <property type="match status" value="1"/>
</dbReference>
<dbReference type="Pfam" id="PF00271">
    <property type="entry name" value="Helicase_C"/>
    <property type="match status" value="1"/>
</dbReference>
<dbReference type="SUPFAM" id="SSF57850">
    <property type="entry name" value="RING/U-box"/>
    <property type="match status" value="1"/>
</dbReference>
<dbReference type="GO" id="GO:0008270">
    <property type="term" value="F:zinc ion binding"/>
    <property type="evidence" value="ECO:0007669"/>
    <property type="project" value="UniProtKB-KW"/>
</dbReference>
<keyword evidence="2" id="KW-0479">Metal-binding</keyword>